<evidence type="ECO:0000256" key="6">
    <source>
        <dbReference type="ARBA" id="ARBA00023136"/>
    </source>
</evidence>
<protein>
    <recommendedName>
        <fullName evidence="8">Protein transport protein SFT2</fullName>
    </recommendedName>
</protein>
<keyword evidence="2 8" id="KW-0813">Transport</keyword>
<dbReference type="OrthoDB" id="660759at2759"/>
<dbReference type="GO" id="GO:0005829">
    <property type="term" value="C:cytosol"/>
    <property type="evidence" value="ECO:0007669"/>
    <property type="project" value="GOC"/>
</dbReference>
<dbReference type="GO" id="GO:0000139">
    <property type="term" value="C:Golgi membrane"/>
    <property type="evidence" value="ECO:0007669"/>
    <property type="project" value="UniProtKB-SubCell"/>
</dbReference>
<evidence type="ECO:0000313" key="10">
    <source>
        <dbReference type="Proteomes" id="UP000094236"/>
    </source>
</evidence>
<keyword evidence="8" id="KW-0333">Golgi apparatus</keyword>
<dbReference type="STRING" id="669874.A0A1E4U3B2"/>
<evidence type="ECO:0000256" key="7">
    <source>
        <dbReference type="ARBA" id="ARBA00025800"/>
    </source>
</evidence>
<evidence type="ECO:0000256" key="3">
    <source>
        <dbReference type="ARBA" id="ARBA00022692"/>
    </source>
</evidence>
<dbReference type="GO" id="GO:0042147">
    <property type="term" value="P:retrograde transport, endosome to Golgi"/>
    <property type="evidence" value="ECO:0007669"/>
    <property type="project" value="EnsemblFungi"/>
</dbReference>
<dbReference type="GO" id="GO:0000138">
    <property type="term" value="C:Golgi trans cisterna"/>
    <property type="evidence" value="ECO:0007669"/>
    <property type="project" value="EnsemblFungi"/>
</dbReference>
<evidence type="ECO:0000256" key="4">
    <source>
        <dbReference type="ARBA" id="ARBA00022927"/>
    </source>
</evidence>
<dbReference type="Proteomes" id="UP000094236">
    <property type="component" value="Unassembled WGS sequence"/>
</dbReference>
<evidence type="ECO:0000256" key="1">
    <source>
        <dbReference type="ARBA" id="ARBA00004141"/>
    </source>
</evidence>
<dbReference type="Pfam" id="PF04178">
    <property type="entry name" value="Got1"/>
    <property type="match status" value="1"/>
</dbReference>
<evidence type="ECO:0000256" key="8">
    <source>
        <dbReference type="RuleBase" id="RU363111"/>
    </source>
</evidence>
<accession>A0A1E4U3B2</accession>
<keyword evidence="6 8" id="KW-0472">Membrane</keyword>
<reference evidence="10" key="1">
    <citation type="submission" date="2016-05" db="EMBL/GenBank/DDBJ databases">
        <title>Comparative genomics of biotechnologically important yeasts.</title>
        <authorList>
            <consortium name="DOE Joint Genome Institute"/>
            <person name="Riley R."/>
            <person name="Haridas S."/>
            <person name="Wolfe K.H."/>
            <person name="Lopes M.R."/>
            <person name="Hittinger C.T."/>
            <person name="Goker M."/>
            <person name="Salamov A."/>
            <person name="Wisecaver J."/>
            <person name="Long T.M."/>
            <person name="Aerts A.L."/>
            <person name="Barry K."/>
            <person name="Choi C."/>
            <person name="Clum A."/>
            <person name="Coughlan A.Y."/>
            <person name="Deshpande S."/>
            <person name="Douglass A.P."/>
            <person name="Hanson S.J."/>
            <person name="Klenk H.-P."/>
            <person name="Labutti K."/>
            <person name="Lapidus A."/>
            <person name="Lindquist E."/>
            <person name="Lipzen A."/>
            <person name="Meier-Kolthoff J.P."/>
            <person name="Ohm R.A."/>
            <person name="Otillar R.P."/>
            <person name="Pangilinan J."/>
            <person name="Peng Y."/>
            <person name="Rokas A."/>
            <person name="Rosa C.A."/>
            <person name="Scheuner C."/>
            <person name="Sibirny A.A."/>
            <person name="Slot J.C."/>
            <person name="Stielow J.B."/>
            <person name="Sun H."/>
            <person name="Kurtzman C.P."/>
            <person name="Blackwell M."/>
            <person name="Grigoriev I.V."/>
            <person name="Jeffries T.W."/>
        </authorList>
    </citation>
    <scope>NUCLEOTIDE SEQUENCE [LARGE SCALE GENOMIC DNA]</scope>
    <source>
        <strain evidence="10">NRRL Y-2460</strain>
    </source>
</reference>
<feature type="transmembrane region" description="Helical" evidence="8">
    <location>
        <begin position="161"/>
        <end position="182"/>
    </location>
</feature>
<dbReference type="InterPro" id="IPR011691">
    <property type="entry name" value="Vesicle_transpt_SFT2"/>
</dbReference>
<feature type="transmembrane region" description="Helical" evidence="8">
    <location>
        <begin position="72"/>
        <end position="98"/>
    </location>
</feature>
<dbReference type="GO" id="GO:0015031">
    <property type="term" value="P:protein transport"/>
    <property type="evidence" value="ECO:0007669"/>
    <property type="project" value="UniProtKB-KW"/>
</dbReference>
<keyword evidence="3 8" id="KW-0812">Transmembrane</keyword>
<feature type="transmembrane region" description="Helical" evidence="8">
    <location>
        <begin position="104"/>
        <end position="125"/>
    </location>
</feature>
<dbReference type="PANTHER" id="PTHR23137">
    <property type="entry name" value="VESICLE TRANSPORT PROTEIN-RELATED"/>
    <property type="match status" value="1"/>
</dbReference>
<name>A0A1E4U3B2_PACTA</name>
<dbReference type="PANTHER" id="PTHR23137:SF36">
    <property type="entry name" value="VESICLE TRANSPORT PROTEIN SFT2C"/>
    <property type="match status" value="1"/>
</dbReference>
<keyword evidence="4 8" id="KW-0653">Protein transport</keyword>
<comment type="subcellular location">
    <subcellularLocation>
        <location evidence="8">Golgi apparatus membrane</location>
        <topology evidence="8">Multi-pass membrane protein</topology>
    </subcellularLocation>
    <subcellularLocation>
        <location evidence="1">Membrane</location>
        <topology evidence="1">Multi-pass membrane protein</topology>
    </subcellularLocation>
</comment>
<comment type="function">
    <text evidence="8">Nonessential protein required for the fusion of transport vesicles derived from the endocytic pathway with the Golgi complex.</text>
</comment>
<gene>
    <name evidence="9" type="ORF">PACTADRAFT_48233</name>
</gene>
<evidence type="ECO:0000256" key="2">
    <source>
        <dbReference type="ARBA" id="ARBA00022448"/>
    </source>
</evidence>
<keyword evidence="5 8" id="KW-1133">Transmembrane helix</keyword>
<dbReference type="InterPro" id="IPR007305">
    <property type="entry name" value="Vesicle_transpt_Got1/SFT2"/>
</dbReference>
<comment type="similarity">
    <text evidence="7 8">Belongs to the SFT2 family.</text>
</comment>
<evidence type="ECO:0000313" key="9">
    <source>
        <dbReference type="EMBL" id="ODV98481.1"/>
    </source>
</evidence>
<evidence type="ECO:0000256" key="5">
    <source>
        <dbReference type="ARBA" id="ARBA00022989"/>
    </source>
</evidence>
<dbReference type="AlphaFoldDB" id="A0A1E4U3B2"/>
<organism evidence="9 10">
    <name type="scientific">Pachysolen tannophilus NRRL Y-2460</name>
    <dbReference type="NCBI Taxonomy" id="669874"/>
    <lineage>
        <taxon>Eukaryota</taxon>
        <taxon>Fungi</taxon>
        <taxon>Dikarya</taxon>
        <taxon>Ascomycota</taxon>
        <taxon>Saccharomycotina</taxon>
        <taxon>Pichiomycetes</taxon>
        <taxon>Pachysolenaceae</taxon>
        <taxon>Pachysolen</taxon>
    </lineage>
</organism>
<dbReference type="EMBL" id="KV454011">
    <property type="protein sequence ID" value="ODV98481.1"/>
    <property type="molecule type" value="Genomic_DNA"/>
</dbReference>
<sequence length="206" mass="23280">MTEENGNQPSLFAKFSSWRSDNAEPSLLDNVSNSLSSSYNEIYQRLPLHNGDLENTKFEEPSWFKLSKFERLALFLMFIAASVICFTLGIILFPVLILKPIKFVLLWVLGSFLFILSFGCLQGPYNYFKHLVSKDRLPFTIIFFGSNLITFYAAIGLKSTILTIIGGIISLIAMLYYTLSYFPFGAQGFQMITTVGLRQFSSIIGL</sequence>
<keyword evidence="10" id="KW-1185">Reference proteome</keyword>
<feature type="transmembrane region" description="Helical" evidence="8">
    <location>
        <begin position="137"/>
        <end position="155"/>
    </location>
</feature>
<proteinExistence type="inferred from homology"/>